<evidence type="ECO:0000313" key="1">
    <source>
        <dbReference type="EMBL" id="SFV54080.1"/>
    </source>
</evidence>
<gene>
    <name evidence="1" type="ORF">MNB_SV-12-1534</name>
</gene>
<reference evidence="1" key="1">
    <citation type="submission" date="2016-10" db="EMBL/GenBank/DDBJ databases">
        <authorList>
            <person name="de Groot N.N."/>
        </authorList>
    </citation>
    <scope>NUCLEOTIDE SEQUENCE</scope>
</reference>
<organism evidence="1">
    <name type="scientific">hydrothermal vent metagenome</name>
    <dbReference type="NCBI Taxonomy" id="652676"/>
    <lineage>
        <taxon>unclassified sequences</taxon>
        <taxon>metagenomes</taxon>
        <taxon>ecological metagenomes</taxon>
    </lineage>
</organism>
<dbReference type="AlphaFoldDB" id="A0A1W1BKL4"/>
<dbReference type="InterPro" id="IPR038381">
    <property type="entry name" value="HobA_sf"/>
</dbReference>
<dbReference type="Gene3D" id="3.40.50.11670">
    <property type="entry name" value="DNA replication regulator HobA"/>
    <property type="match status" value="1"/>
</dbReference>
<dbReference type="InterPro" id="IPR021011">
    <property type="entry name" value="HobA"/>
</dbReference>
<name>A0A1W1BKL4_9ZZZZ</name>
<sequence length="181" mass="21199">MTPILNWTLNTIREEDSSFSWMEECRYDWVPVVQSAVKKILEGQSILILTDESRAWYAKYISTKINSLTNDRPFLPIYTLKSMFPNLDKLKNTEELDLLEDMLDISYPNGYFIWYIGSAESVYTKFVFRNDENLLWIIDGDVPNSFYLRNGSTSLDIKLIQLFKLFNKTIEASLFSEISID</sequence>
<protein>
    <submittedName>
        <fullName evidence="1">DNA replication regulator family</fullName>
    </submittedName>
</protein>
<proteinExistence type="predicted"/>
<dbReference type="Pfam" id="PF12163">
    <property type="entry name" value="HobA"/>
    <property type="match status" value="1"/>
</dbReference>
<accession>A0A1W1BKL4</accession>
<dbReference type="EMBL" id="FPHE01000051">
    <property type="protein sequence ID" value="SFV54080.1"/>
    <property type="molecule type" value="Genomic_DNA"/>
</dbReference>